<dbReference type="Pfam" id="PF13639">
    <property type="entry name" value="zf-RING_2"/>
    <property type="match status" value="1"/>
</dbReference>
<evidence type="ECO:0000256" key="9">
    <source>
        <dbReference type="SAM" id="Phobius"/>
    </source>
</evidence>
<keyword evidence="5 8" id="KW-0863">Zinc-finger</keyword>
<gene>
    <name evidence="11" type="ORF">PSON_ATCC_30995.1.T0050207</name>
</gene>
<reference evidence="11" key="1">
    <citation type="submission" date="2021-01" db="EMBL/GenBank/DDBJ databases">
        <authorList>
            <consortium name="Genoscope - CEA"/>
            <person name="William W."/>
        </authorList>
    </citation>
    <scope>NUCLEOTIDE SEQUENCE</scope>
</reference>
<dbReference type="PROSITE" id="PS50089">
    <property type="entry name" value="ZF_RING_2"/>
    <property type="match status" value="1"/>
</dbReference>
<evidence type="ECO:0000313" key="12">
    <source>
        <dbReference type="Proteomes" id="UP000692954"/>
    </source>
</evidence>
<evidence type="ECO:0000259" key="10">
    <source>
        <dbReference type="PROSITE" id="PS50089"/>
    </source>
</evidence>
<organism evidence="11 12">
    <name type="scientific">Paramecium sonneborni</name>
    <dbReference type="NCBI Taxonomy" id="65129"/>
    <lineage>
        <taxon>Eukaryota</taxon>
        <taxon>Sar</taxon>
        <taxon>Alveolata</taxon>
        <taxon>Ciliophora</taxon>
        <taxon>Intramacronucleata</taxon>
        <taxon>Oligohymenophorea</taxon>
        <taxon>Peniculida</taxon>
        <taxon>Parameciidae</taxon>
        <taxon>Paramecium</taxon>
    </lineage>
</organism>
<keyword evidence="7" id="KW-0862">Zinc</keyword>
<protein>
    <recommendedName>
        <fullName evidence="2">RING-type E3 ubiquitin transferase</fullName>
        <ecNumber evidence="2">2.3.2.27</ecNumber>
    </recommendedName>
</protein>
<dbReference type="OrthoDB" id="292178at2759"/>
<feature type="transmembrane region" description="Helical" evidence="9">
    <location>
        <begin position="103"/>
        <end position="126"/>
    </location>
</feature>
<dbReference type="EMBL" id="CAJJDN010000005">
    <property type="protein sequence ID" value="CAD8050814.1"/>
    <property type="molecule type" value="Genomic_DNA"/>
</dbReference>
<feature type="transmembrane region" description="Helical" evidence="9">
    <location>
        <begin position="53"/>
        <end position="71"/>
    </location>
</feature>
<evidence type="ECO:0000256" key="1">
    <source>
        <dbReference type="ARBA" id="ARBA00000900"/>
    </source>
</evidence>
<sequence length="256" mass="31332">MNQQQIIIQSLKQIRRNYKIDLLFKYLEVIIYSISICFIQKDIKLYKFYQSSLFVFIQGIALNHYYLYIVYKHQKKVEYFGYNWHEPFSRLQSFHPNQLRNSILFYHTNFLILKSANLVFEIFLFLSTPYELYQYLQLHPKSYSKIIVLEVLLYFIRRFYAYVFPFFGFCKCCCLCFRFRRYDQITLQNQISIIKNKSIQLEEKTCPKSDLECIICQEKIIDKYILLPCDHYYHKECIDNWFIQKQTCPICRTSIN</sequence>
<comment type="caution">
    <text evidence="11">The sequence shown here is derived from an EMBL/GenBank/DDBJ whole genome shotgun (WGS) entry which is preliminary data.</text>
</comment>
<dbReference type="SMART" id="SM00184">
    <property type="entry name" value="RING"/>
    <property type="match status" value="1"/>
</dbReference>
<keyword evidence="3" id="KW-0808">Transferase</keyword>
<dbReference type="EC" id="2.3.2.27" evidence="2"/>
<evidence type="ECO:0000256" key="2">
    <source>
        <dbReference type="ARBA" id="ARBA00012483"/>
    </source>
</evidence>
<proteinExistence type="predicted"/>
<evidence type="ECO:0000256" key="6">
    <source>
        <dbReference type="ARBA" id="ARBA00022786"/>
    </source>
</evidence>
<evidence type="ECO:0000256" key="7">
    <source>
        <dbReference type="ARBA" id="ARBA00022833"/>
    </source>
</evidence>
<dbReference type="PANTHER" id="PTHR22937">
    <property type="entry name" value="E3 UBIQUITIN-PROTEIN LIGASE RNF165"/>
    <property type="match status" value="1"/>
</dbReference>
<evidence type="ECO:0000256" key="3">
    <source>
        <dbReference type="ARBA" id="ARBA00022679"/>
    </source>
</evidence>
<keyword evidence="9" id="KW-0472">Membrane</keyword>
<dbReference type="GO" id="GO:0061630">
    <property type="term" value="F:ubiquitin protein ligase activity"/>
    <property type="evidence" value="ECO:0007669"/>
    <property type="project" value="UniProtKB-EC"/>
</dbReference>
<keyword evidence="6" id="KW-0833">Ubl conjugation pathway</keyword>
<feature type="domain" description="RING-type" evidence="10">
    <location>
        <begin position="213"/>
        <end position="252"/>
    </location>
</feature>
<dbReference type="InterPro" id="IPR001841">
    <property type="entry name" value="Znf_RING"/>
</dbReference>
<evidence type="ECO:0000256" key="4">
    <source>
        <dbReference type="ARBA" id="ARBA00022723"/>
    </source>
</evidence>
<name>A0A8S1KIV2_9CILI</name>
<evidence type="ECO:0000256" key="8">
    <source>
        <dbReference type="PROSITE-ProRule" id="PRU00175"/>
    </source>
</evidence>
<keyword evidence="9" id="KW-1133">Transmembrane helix</keyword>
<keyword evidence="9" id="KW-0812">Transmembrane</keyword>
<evidence type="ECO:0000256" key="5">
    <source>
        <dbReference type="ARBA" id="ARBA00022771"/>
    </source>
</evidence>
<dbReference type="AlphaFoldDB" id="A0A8S1KIV2"/>
<feature type="transmembrane region" description="Helical" evidence="9">
    <location>
        <begin position="22"/>
        <end position="41"/>
    </location>
</feature>
<dbReference type="Proteomes" id="UP000692954">
    <property type="component" value="Unassembled WGS sequence"/>
</dbReference>
<dbReference type="PANTHER" id="PTHR22937:SF65">
    <property type="entry name" value="E3 UBIQUITIN-PROTEIN LIGASE ARK2C"/>
    <property type="match status" value="1"/>
</dbReference>
<accession>A0A8S1KIV2</accession>
<evidence type="ECO:0000313" key="11">
    <source>
        <dbReference type="EMBL" id="CAD8050814.1"/>
    </source>
</evidence>
<keyword evidence="12" id="KW-1185">Reference proteome</keyword>
<keyword evidence="4" id="KW-0479">Metal-binding</keyword>
<dbReference type="InterPro" id="IPR045191">
    <property type="entry name" value="MBR1/2-like"/>
</dbReference>
<dbReference type="GO" id="GO:0008270">
    <property type="term" value="F:zinc ion binding"/>
    <property type="evidence" value="ECO:0007669"/>
    <property type="project" value="UniProtKB-KW"/>
</dbReference>
<comment type="catalytic activity">
    <reaction evidence="1">
        <text>S-ubiquitinyl-[E2 ubiquitin-conjugating enzyme]-L-cysteine + [acceptor protein]-L-lysine = [E2 ubiquitin-conjugating enzyme]-L-cysteine + N(6)-ubiquitinyl-[acceptor protein]-L-lysine.</text>
        <dbReference type="EC" id="2.3.2.27"/>
    </reaction>
</comment>